<comment type="caution">
    <text evidence="2">The sequence shown here is derived from an EMBL/GenBank/DDBJ whole genome shotgun (WGS) entry which is preliminary data.</text>
</comment>
<dbReference type="InterPro" id="IPR007833">
    <property type="entry name" value="Capsule_polysaccharide_synth"/>
</dbReference>
<reference evidence="2 3" key="1">
    <citation type="submission" date="2019-09" db="EMBL/GenBank/DDBJ databases">
        <authorList>
            <consortium name="PulseNet: The National Subtyping Network for Foodborne Disease Surveillance"/>
            <person name="Tarr C.L."/>
            <person name="Trees E."/>
            <person name="Katz L.S."/>
            <person name="Carleton-Romer H.A."/>
            <person name="Stroika S."/>
            <person name="Kucerova Z."/>
            <person name="Roache K.F."/>
            <person name="Sabol A.L."/>
            <person name="Besser J."/>
            <person name="Gerner-Smidt P."/>
        </authorList>
    </citation>
    <scope>NUCLEOTIDE SEQUENCE [LARGE SCALE GENOMIC DNA]</scope>
    <source>
        <strain evidence="2 3">PNUSAC011760</strain>
    </source>
</reference>
<dbReference type="InterPro" id="IPR019290">
    <property type="entry name" value="GlycosylTrfase-like_prok"/>
</dbReference>
<evidence type="ECO:0000313" key="3">
    <source>
        <dbReference type="Proteomes" id="UP000440714"/>
    </source>
</evidence>
<feature type="domain" description="Glycosyltransferase 2-like prokaryotic type" evidence="1">
    <location>
        <begin position="4"/>
        <end position="280"/>
    </location>
</feature>
<evidence type="ECO:0000259" key="1">
    <source>
        <dbReference type="Pfam" id="PF10111"/>
    </source>
</evidence>
<sequence>MKLSIVIPFGLSKERIYIKDRVIQKACEFKSDNRVEYIFVEGYSSLENDLKCIIEENGHIYLKDESQKEFFSQGKCRNLGASFANSDVVMFLDVDCYFSTRTLELILQLIDIKNITQNVNEFLVLPVIYLSKEGSEFIYTQEKDLWDGLIKNDLISGKREWIKYFSLSSSSLVLNKHKFLSLGGNNEAFIGHSYEDHDFYARLLFETTSFEKMPKKLCYDEGSWNIKEFKGFRTWFSLLGYEMSFHGIYMYHFYHDEPNQNNYMGNRFQNHRKFYNNLKNLKDYSIPPLQDKIAINKNILLLCNNDKLILNSIKDVSVYLGKIQSKSEFFFFNENKFNSNKFLNFIQENHIECVLFPNPYGNEKRLIIYEFVKNNNLKFICYDRGALPDSWFFDTKGFNYDSSTYKEENWNKKLTINEINECKEYINKVLNEDNFLEKQGKRNPEKLKIKLNIKDKKIVFVPLQVENDTVVKYFTYAPFEYSNFLEIINEVAKQLEYSHVFIIKKHPLTCKINKTSYDSLIFTEDDTNIIDLLDMCDVVLTLNSGMGVYAMMINKPCINCAFAFYTINGVNYQASNKDELLKYLKSDLSVDYEKVIRFIYYLKNNVYSFGKSKYIVVQKNNRFYSKVYETKYYCINIGLKNYLNVKNINKIHYNLKSLIYKPYINEIDHTGIMIKVFNLIFPDFIKLRIMHTRFYKLFRKLVYNPKQFFNDGRIIAIVKAIWRHIKGRK</sequence>
<gene>
    <name evidence="2" type="ORF">F5R70_04245</name>
</gene>
<dbReference type="AlphaFoldDB" id="A0A698FSR0"/>
<dbReference type="SUPFAM" id="SSF53448">
    <property type="entry name" value="Nucleotide-diphospho-sugar transferases"/>
    <property type="match status" value="1"/>
</dbReference>
<dbReference type="Gene3D" id="3.90.550.10">
    <property type="entry name" value="Spore Coat Polysaccharide Biosynthesis Protein SpsA, Chain A"/>
    <property type="match status" value="1"/>
</dbReference>
<dbReference type="Pfam" id="PF05159">
    <property type="entry name" value="Capsule_synth"/>
    <property type="match status" value="1"/>
</dbReference>
<dbReference type="Proteomes" id="UP000440714">
    <property type="component" value="Unassembled WGS sequence"/>
</dbReference>
<keyword evidence="2" id="KW-0808">Transferase</keyword>
<dbReference type="RefSeq" id="WP_214097776.1">
    <property type="nucleotide sequence ID" value="NZ_JAHCYQ010000006.1"/>
</dbReference>
<dbReference type="EMBL" id="AAKYAN010000007">
    <property type="protein sequence ID" value="ECW8954643.1"/>
    <property type="molecule type" value="Genomic_DNA"/>
</dbReference>
<name>A0A698FSR0_CAMLA</name>
<dbReference type="GO" id="GO:0016740">
    <property type="term" value="F:transferase activity"/>
    <property type="evidence" value="ECO:0007669"/>
    <property type="project" value="UniProtKB-KW"/>
</dbReference>
<dbReference type="GO" id="GO:0000271">
    <property type="term" value="P:polysaccharide biosynthetic process"/>
    <property type="evidence" value="ECO:0007669"/>
    <property type="project" value="InterPro"/>
</dbReference>
<accession>A0A698FSR0</accession>
<dbReference type="GO" id="GO:0015774">
    <property type="term" value="P:polysaccharide transport"/>
    <property type="evidence" value="ECO:0007669"/>
    <property type="project" value="InterPro"/>
</dbReference>
<dbReference type="InterPro" id="IPR029044">
    <property type="entry name" value="Nucleotide-diphossugar_trans"/>
</dbReference>
<proteinExistence type="predicted"/>
<dbReference type="Pfam" id="PF10111">
    <property type="entry name" value="Glyco_tranf_2_2"/>
    <property type="match status" value="1"/>
</dbReference>
<protein>
    <submittedName>
        <fullName evidence="2">Glycosyltransferase</fullName>
    </submittedName>
</protein>
<organism evidence="2 3">
    <name type="scientific">Campylobacter lari</name>
    <dbReference type="NCBI Taxonomy" id="201"/>
    <lineage>
        <taxon>Bacteria</taxon>
        <taxon>Pseudomonadati</taxon>
        <taxon>Campylobacterota</taxon>
        <taxon>Epsilonproteobacteria</taxon>
        <taxon>Campylobacterales</taxon>
        <taxon>Campylobacteraceae</taxon>
        <taxon>Campylobacter</taxon>
    </lineage>
</organism>
<evidence type="ECO:0000313" key="2">
    <source>
        <dbReference type="EMBL" id="ECW8954643.1"/>
    </source>
</evidence>